<dbReference type="GO" id="GO:0003824">
    <property type="term" value="F:catalytic activity"/>
    <property type="evidence" value="ECO:0007669"/>
    <property type="project" value="InterPro"/>
</dbReference>
<proteinExistence type="predicted"/>
<dbReference type="OrthoDB" id="359273at2157"/>
<evidence type="ECO:0000313" key="6">
    <source>
        <dbReference type="Proteomes" id="UP000011645"/>
    </source>
</evidence>
<dbReference type="InterPro" id="IPR036928">
    <property type="entry name" value="AS_sf"/>
</dbReference>
<evidence type="ECO:0000313" key="3">
    <source>
        <dbReference type="EMBL" id="ADJ14786.1"/>
    </source>
</evidence>
<dbReference type="Gene3D" id="3.90.1300.10">
    <property type="entry name" value="Amidase signature (AS) domain"/>
    <property type="match status" value="1"/>
</dbReference>
<name>D8JAR4_HALJB</name>
<dbReference type="Proteomes" id="UP000011645">
    <property type="component" value="Unassembled WGS sequence"/>
</dbReference>
<gene>
    <name evidence="3" type="ordered locus">HacjB3_06995</name>
    <name evidence="4" type="ORF">C497_05402</name>
</gene>
<evidence type="ECO:0000259" key="2">
    <source>
        <dbReference type="Pfam" id="PF01425"/>
    </source>
</evidence>
<dbReference type="RefSeq" id="WP_008415074.1">
    <property type="nucleotide sequence ID" value="NC_014297.1"/>
</dbReference>
<dbReference type="KEGG" id="hje:HacjB3_06995"/>
<dbReference type="PANTHER" id="PTHR11895">
    <property type="entry name" value="TRANSAMIDASE"/>
    <property type="match status" value="1"/>
</dbReference>
<dbReference type="EMBL" id="CP002062">
    <property type="protein sequence ID" value="ADJ14786.1"/>
    <property type="molecule type" value="Genomic_DNA"/>
</dbReference>
<dbReference type="Pfam" id="PF01425">
    <property type="entry name" value="Amidase"/>
    <property type="match status" value="1"/>
</dbReference>
<evidence type="ECO:0000313" key="4">
    <source>
        <dbReference type="EMBL" id="ELY39368.1"/>
    </source>
</evidence>
<dbReference type="EMBL" id="AOHV01000015">
    <property type="protein sequence ID" value="ELY39368.1"/>
    <property type="molecule type" value="Genomic_DNA"/>
</dbReference>
<evidence type="ECO:0000256" key="1">
    <source>
        <dbReference type="SAM" id="MobiDB-lite"/>
    </source>
</evidence>
<feature type="domain" description="Amidase" evidence="2">
    <location>
        <begin position="25"/>
        <end position="416"/>
    </location>
</feature>
<dbReference type="PANTHER" id="PTHR11895:SF67">
    <property type="entry name" value="AMIDASE DOMAIN-CONTAINING PROTEIN"/>
    <property type="match status" value="1"/>
</dbReference>
<evidence type="ECO:0000313" key="5">
    <source>
        <dbReference type="Proteomes" id="UP000000390"/>
    </source>
</evidence>
<dbReference type="Proteomes" id="UP000000390">
    <property type="component" value="Chromosome"/>
</dbReference>
<sequence length="426" mass="45265">MIDDEPLADIARVLRTGDIELGEYLATFEGRVERAEPRIEALLDEPARWDRLQREAGALEARFDDPATRPPLYGVPVGVKDIFNVEGFPMKAGSTVPSETVTGPEADSVRALKEAGALVLGKTVTTEFAYFEPGPTRNPHDPEHTPGGSSSGSAAAVAAGFCPLALGSQTIGSVIRPAAFCGIVGLKPTYGRIPIGGVLPVAPSVDHVGFFTQDVAGAQLAASVLYEHWRPESTGVPTLGVPEGPYLDQADPAAREAFDEQVARLETAGYEVRRVALLEDIDAINDRHQRLVAAETALSHSERFAEHGDRYAEATADLIREGHDVDVGELCEARIGRGALREAVEREMDQEGIDVWVCPGAPGPAPEGIDDTGDPVMNLPWTHCGLPTMALPAGELDGLPLGLQCVARYGEDESLLSWADGIAAAL</sequence>
<organism evidence="3 5">
    <name type="scientific">Halalkalicoccus jeotgali (strain DSM 18796 / CECT 7217 / JCM 14584 / KCTC 4019 / B3)</name>
    <dbReference type="NCBI Taxonomy" id="795797"/>
    <lineage>
        <taxon>Archaea</taxon>
        <taxon>Methanobacteriati</taxon>
        <taxon>Methanobacteriota</taxon>
        <taxon>Stenosarchaea group</taxon>
        <taxon>Halobacteria</taxon>
        <taxon>Halobacteriales</taxon>
        <taxon>Halococcaceae</taxon>
        <taxon>Halalkalicoccus</taxon>
    </lineage>
</organism>
<dbReference type="STRING" id="795797.HacjB3_06995"/>
<dbReference type="GeneID" id="9419201"/>
<dbReference type="InterPro" id="IPR023631">
    <property type="entry name" value="Amidase_dom"/>
</dbReference>
<dbReference type="PATRIC" id="fig|795797.18.peg.1394"/>
<dbReference type="AlphaFoldDB" id="D8JAR4"/>
<reference evidence="4 6" key="2">
    <citation type="journal article" date="2014" name="PLoS Genet.">
        <title>Phylogenetically driven sequencing of extremely halophilic archaea reveals strategies for static and dynamic osmo-response.</title>
        <authorList>
            <person name="Becker E.A."/>
            <person name="Seitzer P.M."/>
            <person name="Tritt A."/>
            <person name="Larsen D."/>
            <person name="Krusor M."/>
            <person name="Yao A.I."/>
            <person name="Wu D."/>
            <person name="Madern D."/>
            <person name="Eisen J.A."/>
            <person name="Darling A.E."/>
            <person name="Facciotti M.T."/>
        </authorList>
    </citation>
    <scope>NUCLEOTIDE SEQUENCE [LARGE SCALE GENOMIC DNA]</scope>
    <source>
        <strain evidence="4">B3</strain>
        <strain evidence="6">DSM 18796 / CECT 7217 / JCM 14584 / KCTC 4019 / B3</strain>
    </source>
</reference>
<keyword evidence="6" id="KW-1185">Reference proteome</keyword>
<dbReference type="eggNOG" id="arCOG01717">
    <property type="taxonomic scope" value="Archaea"/>
</dbReference>
<dbReference type="HOGENOM" id="CLU_009600_0_0_2"/>
<protein>
    <submittedName>
        <fullName evidence="3">Amidase</fullName>
    </submittedName>
</protein>
<accession>D8JAR4</accession>
<dbReference type="SUPFAM" id="SSF75304">
    <property type="entry name" value="Amidase signature (AS) enzymes"/>
    <property type="match status" value="1"/>
</dbReference>
<reference evidence="3 5" key="1">
    <citation type="journal article" date="2010" name="J. Bacteriol.">
        <title>Complete genome sequence of Halalkalicoccus jeotgali B3(T), an extremely halophilic archaeon.</title>
        <authorList>
            <person name="Roh S.W."/>
            <person name="Nam Y.D."/>
            <person name="Nam S.H."/>
            <person name="Choi S.H."/>
            <person name="Park H.S."/>
            <person name="Bae J.W."/>
        </authorList>
    </citation>
    <scope>NUCLEOTIDE SEQUENCE [LARGE SCALE GENOMIC DNA]</scope>
    <source>
        <strain evidence="3">B3</strain>
        <strain evidence="5">DSM 18796 / CECT 7217 / JCM 14584 / KCTC 4019 / B3</strain>
    </source>
</reference>
<feature type="region of interest" description="Disordered" evidence="1">
    <location>
        <begin position="133"/>
        <end position="152"/>
    </location>
</feature>
<dbReference type="InterPro" id="IPR000120">
    <property type="entry name" value="Amidase"/>
</dbReference>